<feature type="region of interest" description="Disordered" evidence="1">
    <location>
        <begin position="1"/>
        <end position="29"/>
    </location>
</feature>
<sequence>MADPIPPVQNQIRIHTPESDAPELANGPNGFDRKKFMGAWHVVWSTLPMWKTNKSAQDDAMGR</sequence>
<organism evidence="2 3">
    <name type="scientific">Apiotrichum porosum</name>
    <dbReference type="NCBI Taxonomy" id="105984"/>
    <lineage>
        <taxon>Eukaryota</taxon>
        <taxon>Fungi</taxon>
        <taxon>Dikarya</taxon>
        <taxon>Basidiomycota</taxon>
        <taxon>Agaricomycotina</taxon>
        <taxon>Tremellomycetes</taxon>
        <taxon>Trichosporonales</taxon>
        <taxon>Trichosporonaceae</taxon>
        <taxon>Apiotrichum</taxon>
    </lineage>
</organism>
<dbReference type="AlphaFoldDB" id="A0A427Y6S9"/>
<dbReference type="Proteomes" id="UP000279236">
    <property type="component" value="Unassembled WGS sequence"/>
</dbReference>
<dbReference type="EMBL" id="RSCE01000002">
    <property type="protein sequence ID" value="RSH86797.1"/>
    <property type="molecule type" value="Genomic_DNA"/>
</dbReference>
<gene>
    <name evidence="2" type="ORF">EHS24_005069</name>
</gene>
<keyword evidence="3" id="KW-1185">Reference proteome</keyword>
<evidence type="ECO:0000256" key="1">
    <source>
        <dbReference type="SAM" id="MobiDB-lite"/>
    </source>
</evidence>
<protein>
    <submittedName>
        <fullName evidence="2">Uncharacterized protein</fullName>
    </submittedName>
</protein>
<dbReference type="GeneID" id="39589612"/>
<evidence type="ECO:0000313" key="3">
    <source>
        <dbReference type="Proteomes" id="UP000279236"/>
    </source>
</evidence>
<name>A0A427Y6S9_9TREE</name>
<dbReference type="RefSeq" id="XP_028479582.1">
    <property type="nucleotide sequence ID" value="XM_028620610.1"/>
</dbReference>
<proteinExistence type="predicted"/>
<evidence type="ECO:0000313" key="2">
    <source>
        <dbReference type="EMBL" id="RSH86797.1"/>
    </source>
</evidence>
<reference evidence="2 3" key="1">
    <citation type="submission" date="2018-11" db="EMBL/GenBank/DDBJ databases">
        <title>Genome sequence of Apiotrichum porosum DSM 27194.</title>
        <authorList>
            <person name="Aliyu H."/>
            <person name="Gorte O."/>
            <person name="Ochsenreither K."/>
        </authorList>
    </citation>
    <scope>NUCLEOTIDE SEQUENCE [LARGE SCALE GENOMIC DNA]</scope>
    <source>
        <strain evidence="2 3">DSM 27194</strain>
    </source>
</reference>
<comment type="caution">
    <text evidence="2">The sequence shown here is derived from an EMBL/GenBank/DDBJ whole genome shotgun (WGS) entry which is preliminary data.</text>
</comment>
<dbReference type="OrthoDB" id="9975758at2759"/>
<accession>A0A427Y6S9</accession>